<accession>A0A0A2XBY9</accession>
<dbReference type="EMBL" id="JPXY01000075">
    <property type="protein sequence ID" value="KGQ29628.1"/>
    <property type="molecule type" value="Genomic_DNA"/>
</dbReference>
<sequence length="66" mass="7699">MNIEQDKIPSKYEFWNVKGIDRVLINLDPNDKMNVFIGNNGVGKTKTLESLYQALLFSSNKYIEFR</sequence>
<proteinExistence type="predicted"/>
<gene>
    <name evidence="1" type="ORF">P375_12140</name>
</gene>
<dbReference type="AlphaFoldDB" id="A0A0A2XBY9"/>
<dbReference type="SUPFAM" id="SSF52540">
    <property type="entry name" value="P-loop containing nucleoside triphosphate hydrolases"/>
    <property type="match status" value="1"/>
</dbReference>
<dbReference type="Gene3D" id="3.40.50.300">
    <property type="entry name" value="P-loop containing nucleotide triphosphate hydrolases"/>
    <property type="match status" value="1"/>
</dbReference>
<keyword evidence="2" id="KW-1185">Reference proteome</keyword>
<reference evidence="1 2" key="1">
    <citation type="submission" date="2014-08" db="EMBL/GenBank/DDBJ databases">
        <title>Chaperone-usher fimbriae in a diverse selection of Gallibacterium genomes.</title>
        <authorList>
            <person name="Kudirkiene E."/>
            <person name="Bager R.J."/>
            <person name="Johnson T.J."/>
            <person name="Bojesen A.M."/>
        </authorList>
    </citation>
    <scope>NUCLEOTIDE SEQUENCE [LARGE SCALE GENOMIC DNA]</scope>
    <source>
        <strain evidence="1 2">CCM5976</strain>
    </source>
</reference>
<dbReference type="RefSeq" id="WP_052121849.1">
    <property type="nucleotide sequence ID" value="NZ_JPXY01000075.1"/>
</dbReference>
<comment type="caution">
    <text evidence="1">The sequence shown here is derived from an EMBL/GenBank/DDBJ whole genome shotgun (WGS) entry which is preliminary data.</text>
</comment>
<dbReference type="InterPro" id="IPR027417">
    <property type="entry name" value="P-loop_NTPase"/>
</dbReference>
<dbReference type="Proteomes" id="UP000030418">
    <property type="component" value="Unassembled WGS sequence"/>
</dbReference>
<name>A0A0A2XBY9_9PAST</name>
<protein>
    <recommendedName>
        <fullName evidence="3">Rad50/SbcC-type AAA domain-containing protein</fullName>
    </recommendedName>
</protein>
<evidence type="ECO:0000313" key="2">
    <source>
        <dbReference type="Proteomes" id="UP000030418"/>
    </source>
</evidence>
<evidence type="ECO:0000313" key="1">
    <source>
        <dbReference type="EMBL" id="KGQ29628.1"/>
    </source>
</evidence>
<evidence type="ECO:0008006" key="3">
    <source>
        <dbReference type="Google" id="ProtNLM"/>
    </source>
</evidence>
<organism evidence="1 2">
    <name type="scientific">Gallibacterium genomosp. 2</name>
    <dbReference type="NCBI Taxonomy" id="155517"/>
    <lineage>
        <taxon>Bacteria</taxon>
        <taxon>Pseudomonadati</taxon>
        <taxon>Pseudomonadota</taxon>
        <taxon>Gammaproteobacteria</taxon>
        <taxon>Pasteurellales</taxon>
        <taxon>Pasteurellaceae</taxon>
        <taxon>Gallibacterium</taxon>
    </lineage>
</organism>